<dbReference type="InterPro" id="IPR032675">
    <property type="entry name" value="LRR_dom_sf"/>
</dbReference>
<protein>
    <submittedName>
        <fullName evidence="6">Got1/Sft2-like family protein</fullName>
    </submittedName>
</protein>
<gene>
    <name evidence="6" type="ORF">CAN33_0041350</name>
</gene>
<dbReference type="InterPro" id="IPR053175">
    <property type="entry name" value="DHMBA_Reg_Transcription_Factor"/>
</dbReference>
<feature type="domain" description="F-box" evidence="5">
    <location>
        <begin position="3"/>
        <end position="48"/>
    </location>
</feature>
<evidence type="ECO:0000256" key="2">
    <source>
        <dbReference type="ARBA" id="ARBA00023163"/>
    </source>
</evidence>
<dbReference type="EMBL" id="NKJJ02000001">
    <property type="protein sequence ID" value="TPR01847.1"/>
    <property type="molecule type" value="Genomic_DNA"/>
</dbReference>
<dbReference type="VEuPathDB" id="FungiDB:ASPNIDRAFT2_1227090"/>
<evidence type="ECO:0000313" key="6">
    <source>
        <dbReference type="EMBL" id="TPR01847.1"/>
    </source>
</evidence>
<keyword evidence="1" id="KW-0805">Transcription regulation</keyword>
<dbReference type="VEuPathDB" id="FungiDB:M747DRAFT_152457"/>
<dbReference type="SUPFAM" id="SSF52047">
    <property type="entry name" value="RNI-like"/>
    <property type="match status" value="1"/>
</dbReference>
<sequence>MASLTLESLPVELVEEIVAWLDFHDHCALRLTGRSVSVKSSKAAFRKYFLSKKLEIAEAPLEQFVSVTQPGRFGLWVQDLTLFASIALHAEVPPASPKVFELLAQAFQNIRNDSPHNEPLSITLKVFGDGYLKAAADTVFQVTMSALRRSGLPIRAFNAFAEGYSHTYGGRCSFPFSEIPDALFGGSTADLTRLATAFQPCKKIGLSLAHYIHNLDYIRPRESPLRPDNLFELPPSYEEARENTRSLPHLLNLCPTLEELHLVWEYDDFEETAGVREELYFFERVVASCQFQGLKKCTLSDIRMSEATLMTFFRQLTRLVHLDLTSIYLDGNFDGLFRLLSTAMPELNYLHLRSLYSSSGTVRFLHEPRNNICDQERPACSQCLRIGQECPGYQDPQALRVYDQTAAVTTKALARAASTRKAARSPTAEKSKTPPLIAGPTNIQEQAMSHIFKYYVGTSQNPGILCYLPDLLRTGPSDALQATMKAIGLACMSRVYHLPELARSAAEEYSKALRATNTSLQDAVSATSDSTLGAVVTLSMYEIISGQSQMMAAWLNHARGALKLLELRGTKQFESAAGRRLFSSTRLQIAMINIFFRTSCHRSPTIAALSKYAKSVGDADAQTVEDFYNILVTFNDHSIKVKETYNNTGFRGNIAPLIKEALDLDADLVSWATSLSPTWQYSTTSTPLPFSHVRSHDTEYHVYPSIDNAVYWNHYRQARIILHEMIQAMCLHQATPDSPQIMHQSISINKQLAEDICASVPYFFTSGEAALGAVARLPWPLYLASDCAGVSPQTKDWIMQILDLIATSTGVQQARILSQFVKTGNHSYLLIPGKPKRIVDI</sequence>
<dbReference type="GO" id="GO:0008270">
    <property type="term" value="F:zinc ion binding"/>
    <property type="evidence" value="ECO:0007669"/>
    <property type="project" value="InterPro"/>
</dbReference>
<name>A0A505HLH6_ASPNG</name>
<dbReference type="PANTHER" id="PTHR38791">
    <property type="entry name" value="ZN(II)2CYS6 TRANSCRIPTION FACTOR (EUROFUNG)-RELATED-RELATED"/>
    <property type="match status" value="1"/>
</dbReference>
<dbReference type="Proteomes" id="UP000197666">
    <property type="component" value="Unassembled WGS sequence"/>
</dbReference>
<comment type="caution">
    <text evidence="6">The sequence shown here is derived from an EMBL/GenBank/DDBJ whole genome shotgun (WGS) entry which is preliminary data.</text>
</comment>
<reference evidence="7" key="1">
    <citation type="submission" date="2018-10" db="EMBL/GenBank/DDBJ databases">
        <title>FDA dAtabase for Regulatory Grade micrObial Sequences (FDA-ARGOS): Supporting development and validation of Infectious Disease Dx tests.</title>
        <authorList>
            <person name="Kerrigan L."/>
            <person name="Tallon L."/>
            <person name="Sadzewicz L."/>
            <person name="Sengamalay N."/>
            <person name="Ott S."/>
            <person name="Godinez A."/>
            <person name="Nagaraj S."/>
            <person name="Vavikolanu K."/>
            <person name="Nadendla S."/>
            <person name="George J."/>
            <person name="Sichtig H."/>
        </authorList>
    </citation>
    <scope>NUCLEOTIDE SEQUENCE [LARGE SCALE GENOMIC DNA]</scope>
    <source>
        <strain evidence="7">FDAARGOS_311</strain>
    </source>
</reference>
<dbReference type="InterPro" id="IPR021858">
    <property type="entry name" value="Fun_TF"/>
</dbReference>
<dbReference type="PANTHER" id="PTHR38791:SF5">
    <property type="entry name" value="TRANSCRIPTION FACTOR DBAG-RELATED"/>
    <property type="match status" value="1"/>
</dbReference>
<dbReference type="VEuPathDB" id="FungiDB:ATCC64974_105190"/>
<dbReference type="Gene3D" id="3.80.10.10">
    <property type="entry name" value="Ribonuclease Inhibitor"/>
    <property type="match status" value="1"/>
</dbReference>
<feature type="region of interest" description="Disordered" evidence="4">
    <location>
        <begin position="418"/>
        <end position="439"/>
    </location>
</feature>
<evidence type="ECO:0000256" key="1">
    <source>
        <dbReference type="ARBA" id="ARBA00023015"/>
    </source>
</evidence>
<dbReference type="PROSITE" id="PS50181">
    <property type="entry name" value="FBOX"/>
    <property type="match status" value="1"/>
</dbReference>
<keyword evidence="3" id="KW-0539">Nucleus</keyword>
<dbReference type="InterPro" id="IPR001810">
    <property type="entry name" value="F-box_dom"/>
</dbReference>
<dbReference type="VEuPathDB" id="FungiDB:An08g01460"/>
<dbReference type="InterPro" id="IPR001138">
    <property type="entry name" value="Zn2Cys6_DnaBD"/>
</dbReference>
<dbReference type="AlphaFoldDB" id="A0A505HLH6"/>
<organism evidence="6 7">
    <name type="scientific">Aspergillus niger</name>
    <dbReference type="NCBI Taxonomy" id="5061"/>
    <lineage>
        <taxon>Eukaryota</taxon>
        <taxon>Fungi</taxon>
        <taxon>Dikarya</taxon>
        <taxon>Ascomycota</taxon>
        <taxon>Pezizomycotina</taxon>
        <taxon>Eurotiomycetes</taxon>
        <taxon>Eurotiomycetidae</taxon>
        <taxon>Eurotiales</taxon>
        <taxon>Aspergillaceae</taxon>
        <taxon>Aspergillus</taxon>
        <taxon>Aspergillus subgen. Circumdati</taxon>
    </lineage>
</organism>
<evidence type="ECO:0000256" key="4">
    <source>
        <dbReference type="SAM" id="MobiDB-lite"/>
    </source>
</evidence>
<accession>A0A505HLH6</accession>
<evidence type="ECO:0000256" key="3">
    <source>
        <dbReference type="ARBA" id="ARBA00023242"/>
    </source>
</evidence>
<evidence type="ECO:0000259" key="5">
    <source>
        <dbReference type="PROSITE" id="PS50181"/>
    </source>
</evidence>
<evidence type="ECO:0000313" key="7">
    <source>
        <dbReference type="Proteomes" id="UP000197666"/>
    </source>
</evidence>
<proteinExistence type="predicted"/>
<dbReference type="Pfam" id="PF11951">
    <property type="entry name" value="Fungal_trans_2"/>
    <property type="match status" value="1"/>
</dbReference>
<keyword evidence="2" id="KW-0804">Transcription</keyword>
<dbReference type="VEuPathDB" id="FungiDB:ATCC64974_105200"/>
<dbReference type="CDD" id="cd00067">
    <property type="entry name" value="GAL4"/>
    <property type="match status" value="1"/>
</dbReference>
<dbReference type="GO" id="GO:0000981">
    <property type="term" value="F:DNA-binding transcription factor activity, RNA polymerase II-specific"/>
    <property type="evidence" value="ECO:0007669"/>
    <property type="project" value="InterPro"/>
</dbReference>